<organism evidence="2 3">
    <name type="scientific">Paenibacillus turicensis</name>
    <dbReference type="NCBI Taxonomy" id="160487"/>
    <lineage>
        <taxon>Bacteria</taxon>
        <taxon>Bacillati</taxon>
        <taxon>Bacillota</taxon>
        <taxon>Bacilli</taxon>
        <taxon>Bacillales</taxon>
        <taxon>Paenibacillaceae</taxon>
        <taxon>Paenibacillus</taxon>
    </lineage>
</organism>
<name>A0ABS4FQ96_9BACL</name>
<dbReference type="InterPro" id="IPR010359">
    <property type="entry name" value="IrrE_HExxH"/>
</dbReference>
<reference evidence="2 3" key="1">
    <citation type="submission" date="2021-03" db="EMBL/GenBank/DDBJ databases">
        <title>Genomic Encyclopedia of Type Strains, Phase IV (KMG-IV): sequencing the most valuable type-strain genomes for metagenomic binning, comparative biology and taxonomic classification.</title>
        <authorList>
            <person name="Goeker M."/>
        </authorList>
    </citation>
    <scope>NUCLEOTIDE SEQUENCE [LARGE SCALE GENOMIC DNA]</scope>
    <source>
        <strain evidence="2 3">DSM 14349</strain>
    </source>
</reference>
<evidence type="ECO:0000313" key="2">
    <source>
        <dbReference type="EMBL" id="MBP1904752.1"/>
    </source>
</evidence>
<evidence type="ECO:0000259" key="1">
    <source>
        <dbReference type="Pfam" id="PF06114"/>
    </source>
</evidence>
<evidence type="ECO:0000313" key="3">
    <source>
        <dbReference type="Proteomes" id="UP001519272"/>
    </source>
</evidence>
<dbReference type="EMBL" id="JAGGKG010000005">
    <property type="protein sequence ID" value="MBP1904752.1"/>
    <property type="molecule type" value="Genomic_DNA"/>
</dbReference>
<proteinExistence type="predicted"/>
<accession>A0ABS4FQ96</accession>
<dbReference type="Proteomes" id="UP001519272">
    <property type="component" value="Unassembled WGS sequence"/>
</dbReference>
<gene>
    <name evidence="2" type="ORF">J2Z32_001376</name>
</gene>
<dbReference type="Pfam" id="PF06114">
    <property type="entry name" value="Peptidase_M78"/>
    <property type="match status" value="1"/>
</dbReference>
<dbReference type="RefSeq" id="WP_210088430.1">
    <property type="nucleotide sequence ID" value="NZ_JAGGKG010000005.1"/>
</dbReference>
<feature type="domain" description="IrrE N-terminal-like" evidence="1">
    <location>
        <begin position="54"/>
        <end position="148"/>
    </location>
</feature>
<comment type="caution">
    <text evidence="2">The sequence shown here is derived from an EMBL/GenBank/DDBJ whole genome shotgun (WGS) entry which is preliminary data.</text>
</comment>
<protein>
    <submittedName>
        <fullName evidence="2">Zn-dependent peptidase ImmA (M78 family)</fullName>
    </submittedName>
</protein>
<keyword evidence="3" id="KW-1185">Reference proteome</keyword>
<sequence>MLFSYYKETFLEQWIHNKYEEHGIIHITDYSIENIAAAFDVNLVFGNFPPFSDNEDRVIFLNKHSDPVLTRAIFFHELCHVLRHAGDQRVMPELFKDAQEAEAEQFVLYAAIPFYMFAKMEVPDQRCEAIPYLAEHFQVSMKVAEDRLDQIQRRILHGSLLAAAREAHQENKPKQQPNWTPETTRILDQLNQQLVKRGQSHAHRRVL</sequence>